<evidence type="ECO:0000256" key="1">
    <source>
        <dbReference type="SAM" id="Phobius"/>
    </source>
</evidence>
<dbReference type="EMBL" id="MEYV01000011">
    <property type="protein sequence ID" value="OGD40159.1"/>
    <property type="molecule type" value="Genomic_DNA"/>
</dbReference>
<dbReference type="PROSITE" id="PS50234">
    <property type="entry name" value="VWFA"/>
    <property type="match status" value="1"/>
</dbReference>
<feature type="domain" description="VWFA" evidence="2">
    <location>
        <begin position="106"/>
        <end position="299"/>
    </location>
</feature>
<keyword evidence="1" id="KW-0472">Membrane</keyword>
<dbReference type="InterPro" id="IPR002035">
    <property type="entry name" value="VWF_A"/>
</dbReference>
<dbReference type="AlphaFoldDB" id="A0A1F5CBC7"/>
<dbReference type="SUPFAM" id="SSF53300">
    <property type="entry name" value="vWA-like"/>
    <property type="match status" value="1"/>
</dbReference>
<dbReference type="Proteomes" id="UP000177197">
    <property type="component" value="Unassembled WGS sequence"/>
</dbReference>
<gene>
    <name evidence="3" type="ORF">A3I30_02735</name>
</gene>
<keyword evidence="1" id="KW-1133">Transmembrane helix</keyword>
<reference evidence="3 4" key="1">
    <citation type="journal article" date="2016" name="Nat. Commun.">
        <title>Thousands of microbial genomes shed light on interconnected biogeochemical processes in an aquifer system.</title>
        <authorList>
            <person name="Anantharaman K."/>
            <person name="Brown C.T."/>
            <person name="Hug L.A."/>
            <person name="Sharon I."/>
            <person name="Castelle C.J."/>
            <person name="Probst A.J."/>
            <person name="Thomas B.C."/>
            <person name="Singh A."/>
            <person name="Wilkins M.J."/>
            <person name="Karaoz U."/>
            <person name="Brodie E.L."/>
            <person name="Williams K.H."/>
            <person name="Hubbard S.S."/>
            <person name="Banfield J.F."/>
        </authorList>
    </citation>
    <scope>NUCLEOTIDE SEQUENCE [LARGE SCALE GENOMIC DNA]</scope>
</reference>
<evidence type="ECO:0000313" key="3">
    <source>
        <dbReference type="EMBL" id="OGD40159.1"/>
    </source>
</evidence>
<feature type="transmembrane region" description="Helical" evidence="1">
    <location>
        <begin position="25"/>
        <end position="46"/>
    </location>
</feature>
<organism evidence="3 4">
    <name type="scientific">Candidatus Azambacteria bacterium RIFCSPLOWO2_02_FULL_44_14</name>
    <dbReference type="NCBI Taxonomy" id="1797306"/>
    <lineage>
        <taxon>Bacteria</taxon>
        <taxon>Candidatus Azamiibacteriota</taxon>
    </lineage>
</organism>
<proteinExistence type="predicted"/>
<dbReference type="InterPro" id="IPR036465">
    <property type="entry name" value="vWFA_dom_sf"/>
</dbReference>
<dbReference type="Gene3D" id="3.40.50.410">
    <property type="entry name" value="von Willebrand factor, type A domain"/>
    <property type="match status" value="1"/>
</dbReference>
<feature type="transmembrane region" description="Helical" evidence="1">
    <location>
        <begin position="67"/>
        <end position="89"/>
    </location>
</feature>
<sequence length="364" mass="41517">MWSSASEWIIWIRQIQFGRTDLQKWVLVFLVSALLFHIAVEIRRYLWRRKNFGQSRLIKSISHWPRWWQEVLRSLAFVSGLVLAGLIVLEPINKTVDHKPVREPALIAVGLDGSMSMLAKVDPSSSKSRLDLSKEQIEKLVTALKKEGSSDKLILFTFAEEPHKELKDFTDDYPRIFLPALDSVEDFYVRAFGYGTDLSKVMEFCAKAFPKSEYQKICLVVTDGELEGKDLKKLDEDFQKSLKEWRVVGKGIKLYFIAVGHGGRAERIPKFNIYGNATNEYETDDDGKDIKTRTRPDYLRKAAVLAGGGFIHLQASNSDEAMLAGVVEKGKKIIGWKKVEKVADVSENFIKVYLIILLLILLFV</sequence>
<comment type="caution">
    <text evidence="3">The sequence shown here is derived from an EMBL/GenBank/DDBJ whole genome shotgun (WGS) entry which is preliminary data.</text>
</comment>
<evidence type="ECO:0000313" key="4">
    <source>
        <dbReference type="Proteomes" id="UP000177197"/>
    </source>
</evidence>
<dbReference type="CDD" id="cd00198">
    <property type="entry name" value="vWFA"/>
    <property type="match status" value="1"/>
</dbReference>
<accession>A0A1F5CBC7</accession>
<protein>
    <recommendedName>
        <fullName evidence="2">VWFA domain-containing protein</fullName>
    </recommendedName>
</protein>
<evidence type="ECO:0000259" key="2">
    <source>
        <dbReference type="PROSITE" id="PS50234"/>
    </source>
</evidence>
<keyword evidence="1" id="KW-0812">Transmembrane</keyword>
<dbReference type="Pfam" id="PF00092">
    <property type="entry name" value="VWA"/>
    <property type="match status" value="1"/>
</dbReference>
<name>A0A1F5CBC7_9BACT</name>
<dbReference type="SMART" id="SM00327">
    <property type="entry name" value="VWA"/>
    <property type="match status" value="1"/>
</dbReference>